<keyword evidence="1" id="KW-0863">Zinc-finger</keyword>
<dbReference type="InterPro" id="IPR035927">
    <property type="entry name" value="DUSP-like_sf"/>
</dbReference>
<accession>A0ABP9YP14</accession>
<organism evidence="3 4">
    <name type="scientific">Mucor flavus</name>
    <dbReference type="NCBI Taxonomy" id="439312"/>
    <lineage>
        <taxon>Eukaryota</taxon>
        <taxon>Fungi</taxon>
        <taxon>Fungi incertae sedis</taxon>
        <taxon>Mucoromycota</taxon>
        <taxon>Mucoromycotina</taxon>
        <taxon>Mucoromycetes</taxon>
        <taxon>Mucorales</taxon>
        <taxon>Mucorineae</taxon>
        <taxon>Mucoraceae</taxon>
        <taxon>Mucor</taxon>
    </lineage>
</organism>
<sequence length="327" mass="38508">MSTLSTLSFELIGLVAQYLNFKDLICLSQCNKTLYGVQRIDQLWKGLCRMEFGIQYHDPNQSYKQLFYSCCMTVKGKGEYKRLPCNHVRDAAQERTITKLNQCQRCGVQGDENLFLCISDNCHQIMCDRHTRQHARLAHPYLHSVFYKMNTSELFCQVCVDWIGGLDSHPAEQYVASQITLQWVYHFKQDTSVLKTRKYRQIERQLRWKDTPQHIMKGDFCFISSDWMVEWEMFVEGWKTTRPSVLIDQTQLLSLVVGLNQEGTNPFYLHSNGSVMIISSQTWDYLSRHYNVKGKKITEDHLCPVENYSSIIQRISYWKKRALNYTR</sequence>
<dbReference type="Pfam" id="PF06337">
    <property type="entry name" value="DUSP"/>
    <property type="match status" value="1"/>
</dbReference>
<proteinExistence type="predicted"/>
<evidence type="ECO:0000256" key="1">
    <source>
        <dbReference type="PROSITE-ProRule" id="PRU00502"/>
    </source>
</evidence>
<name>A0ABP9YP14_9FUNG</name>
<evidence type="ECO:0000259" key="2">
    <source>
        <dbReference type="PROSITE" id="PS50271"/>
    </source>
</evidence>
<reference evidence="3 4" key="1">
    <citation type="submission" date="2024-04" db="EMBL/GenBank/DDBJ databases">
        <title>genome sequences of Mucor flavus KT1a and Helicostylum pulchrum KT1b strains isolated from the surface of a dry-aged beef.</title>
        <authorList>
            <person name="Toyotome T."/>
            <person name="Hosono M."/>
            <person name="Torimaru M."/>
            <person name="Fukuda K."/>
            <person name="Mikami N."/>
        </authorList>
    </citation>
    <scope>NUCLEOTIDE SEQUENCE [LARGE SCALE GENOMIC DNA]</scope>
    <source>
        <strain evidence="3 4">KT1a</strain>
    </source>
</reference>
<gene>
    <name evidence="3" type="ORF">MFLAVUS_001992</name>
</gene>
<dbReference type="InterPro" id="IPR036047">
    <property type="entry name" value="F-box-like_dom_sf"/>
</dbReference>
<dbReference type="EMBL" id="BAABUK010000003">
    <property type="protein sequence ID" value="GAA5808600.1"/>
    <property type="molecule type" value="Genomic_DNA"/>
</dbReference>
<dbReference type="Pfam" id="PF00646">
    <property type="entry name" value="F-box"/>
    <property type="match status" value="1"/>
</dbReference>
<feature type="domain" description="UBP-type" evidence="2">
    <location>
        <begin position="83"/>
        <end position="181"/>
    </location>
</feature>
<dbReference type="InterPro" id="IPR001810">
    <property type="entry name" value="F-box_dom"/>
</dbReference>
<comment type="caution">
    <text evidence="3">The sequence shown here is derived from an EMBL/GenBank/DDBJ whole genome shotgun (WGS) entry which is preliminary data.</text>
</comment>
<dbReference type="InterPro" id="IPR013083">
    <property type="entry name" value="Znf_RING/FYVE/PHD"/>
</dbReference>
<dbReference type="InterPro" id="IPR006615">
    <property type="entry name" value="Pept_C19_DUSP"/>
</dbReference>
<keyword evidence="1" id="KW-0862">Zinc</keyword>
<keyword evidence="1" id="KW-0479">Metal-binding</keyword>
<protein>
    <recommendedName>
        <fullName evidence="2">UBP-type domain-containing protein</fullName>
    </recommendedName>
</protein>
<evidence type="ECO:0000313" key="3">
    <source>
        <dbReference type="EMBL" id="GAA5808600.1"/>
    </source>
</evidence>
<dbReference type="SUPFAM" id="SSF81383">
    <property type="entry name" value="F-box domain"/>
    <property type="match status" value="1"/>
</dbReference>
<dbReference type="Proteomes" id="UP001473302">
    <property type="component" value="Unassembled WGS sequence"/>
</dbReference>
<keyword evidence="4" id="KW-1185">Reference proteome</keyword>
<dbReference type="SUPFAM" id="SSF143791">
    <property type="entry name" value="DUSP-like"/>
    <property type="match status" value="1"/>
</dbReference>
<dbReference type="SUPFAM" id="SSF57850">
    <property type="entry name" value="RING/U-box"/>
    <property type="match status" value="1"/>
</dbReference>
<dbReference type="Gene3D" id="3.30.40.10">
    <property type="entry name" value="Zinc/RING finger domain, C3HC4 (zinc finger)"/>
    <property type="match status" value="1"/>
</dbReference>
<evidence type="ECO:0000313" key="4">
    <source>
        <dbReference type="Proteomes" id="UP001473302"/>
    </source>
</evidence>
<dbReference type="InterPro" id="IPR001607">
    <property type="entry name" value="Znf_UBP"/>
</dbReference>
<dbReference type="PROSITE" id="PS50271">
    <property type="entry name" value="ZF_UBP"/>
    <property type="match status" value="1"/>
</dbReference>